<accession>A0ABN8Q6I8</accession>
<dbReference type="InterPro" id="IPR020635">
    <property type="entry name" value="Tyr_kinase_cat_dom"/>
</dbReference>
<keyword evidence="4 12" id="KW-1133">Transmembrane helix</keyword>
<dbReference type="PIRSF" id="PIRSF000615">
    <property type="entry name" value="TyrPK_CSF1-R"/>
    <property type="match status" value="1"/>
</dbReference>
<keyword evidence="16" id="KW-1185">Reference proteome</keyword>
<dbReference type="PROSITE" id="PS50835">
    <property type="entry name" value="IG_LIKE"/>
    <property type="match status" value="2"/>
</dbReference>
<keyword evidence="7" id="KW-0675">Receptor</keyword>
<evidence type="ECO:0000313" key="16">
    <source>
        <dbReference type="Proteomes" id="UP001159405"/>
    </source>
</evidence>
<reference evidence="15 16" key="1">
    <citation type="submission" date="2022-05" db="EMBL/GenBank/DDBJ databases">
        <authorList>
            <consortium name="Genoscope - CEA"/>
            <person name="William W."/>
        </authorList>
    </citation>
    <scope>NUCLEOTIDE SEQUENCE [LARGE SCALE GENOMIC DNA]</scope>
</reference>
<dbReference type="PANTHER" id="PTHR24416">
    <property type="entry name" value="TYROSINE-PROTEIN KINASE RECEPTOR"/>
    <property type="match status" value="1"/>
</dbReference>
<dbReference type="Gene3D" id="3.30.200.20">
    <property type="entry name" value="Phosphorylase Kinase, domain 1"/>
    <property type="match status" value="1"/>
</dbReference>
<dbReference type="SMART" id="SM00408">
    <property type="entry name" value="IGc2"/>
    <property type="match status" value="2"/>
</dbReference>
<keyword evidence="5 12" id="KW-0472">Membrane</keyword>
<comment type="catalytic activity">
    <reaction evidence="10">
        <text>L-tyrosyl-[protein] + ATP = O-phospho-L-tyrosyl-[protein] + ADP + H(+)</text>
        <dbReference type="Rhea" id="RHEA:10596"/>
        <dbReference type="Rhea" id="RHEA-COMP:10136"/>
        <dbReference type="Rhea" id="RHEA-COMP:20101"/>
        <dbReference type="ChEBI" id="CHEBI:15378"/>
        <dbReference type="ChEBI" id="CHEBI:30616"/>
        <dbReference type="ChEBI" id="CHEBI:46858"/>
        <dbReference type="ChEBI" id="CHEBI:61978"/>
        <dbReference type="ChEBI" id="CHEBI:456216"/>
        <dbReference type="EC" id="2.7.10.1"/>
    </reaction>
</comment>
<dbReference type="InterPro" id="IPR011009">
    <property type="entry name" value="Kinase-like_dom_sf"/>
</dbReference>
<feature type="transmembrane region" description="Helical" evidence="12">
    <location>
        <begin position="392"/>
        <end position="413"/>
    </location>
</feature>
<feature type="non-terminal residue" evidence="15">
    <location>
        <position position="1"/>
    </location>
</feature>
<dbReference type="InterPro" id="IPR017441">
    <property type="entry name" value="Protein_kinase_ATP_BS"/>
</dbReference>
<dbReference type="InterPro" id="IPR003599">
    <property type="entry name" value="Ig_sub"/>
</dbReference>
<dbReference type="InterPro" id="IPR013783">
    <property type="entry name" value="Ig-like_fold"/>
</dbReference>
<organism evidence="15 16">
    <name type="scientific">Porites lobata</name>
    <dbReference type="NCBI Taxonomy" id="104759"/>
    <lineage>
        <taxon>Eukaryota</taxon>
        <taxon>Metazoa</taxon>
        <taxon>Cnidaria</taxon>
        <taxon>Anthozoa</taxon>
        <taxon>Hexacorallia</taxon>
        <taxon>Scleractinia</taxon>
        <taxon>Fungiina</taxon>
        <taxon>Poritidae</taxon>
        <taxon>Porites</taxon>
    </lineage>
</organism>
<comment type="subcellular location">
    <subcellularLocation>
        <location evidence="1">Membrane</location>
        <topology evidence="1">Single-pass membrane protein</topology>
    </subcellularLocation>
</comment>
<dbReference type="PANTHER" id="PTHR24416:SF621">
    <property type="entry name" value="TYROSINE KINASE RECEPTOR CAD96CA"/>
    <property type="match status" value="1"/>
</dbReference>
<dbReference type="EMBL" id="CALNXK010000110">
    <property type="protein sequence ID" value="CAH3158180.1"/>
    <property type="molecule type" value="Genomic_DNA"/>
</dbReference>
<evidence type="ECO:0000256" key="11">
    <source>
        <dbReference type="PROSITE-ProRule" id="PRU10141"/>
    </source>
</evidence>
<dbReference type="SUPFAM" id="SSF56112">
    <property type="entry name" value="Protein kinase-like (PK-like)"/>
    <property type="match status" value="1"/>
</dbReference>
<dbReference type="SMART" id="SM00409">
    <property type="entry name" value="IG"/>
    <property type="match status" value="3"/>
</dbReference>
<dbReference type="InterPro" id="IPR001245">
    <property type="entry name" value="Ser-Thr/Tyr_kinase_cat_dom"/>
</dbReference>
<keyword evidence="8" id="KW-0325">Glycoprotein</keyword>
<dbReference type="Pfam" id="PF13927">
    <property type="entry name" value="Ig_3"/>
    <property type="match status" value="2"/>
</dbReference>
<dbReference type="SMART" id="SM00219">
    <property type="entry name" value="TyrKc"/>
    <property type="match status" value="1"/>
</dbReference>
<evidence type="ECO:0000259" key="14">
    <source>
        <dbReference type="PROSITE" id="PS50835"/>
    </source>
</evidence>
<dbReference type="InterPro" id="IPR036179">
    <property type="entry name" value="Ig-like_dom_sf"/>
</dbReference>
<dbReference type="PROSITE" id="PS00109">
    <property type="entry name" value="PROTEIN_KINASE_TYR"/>
    <property type="match status" value="1"/>
</dbReference>
<dbReference type="PROSITE" id="PS00107">
    <property type="entry name" value="PROTEIN_KINASE_ATP"/>
    <property type="match status" value="1"/>
</dbReference>
<name>A0ABN8Q6I8_9CNID</name>
<proteinExistence type="predicted"/>
<keyword evidence="6" id="KW-1015">Disulfide bond</keyword>
<evidence type="ECO:0000256" key="5">
    <source>
        <dbReference type="ARBA" id="ARBA00023136"/>
    </source>
</evidence>
<dbReference type="InterPro" id="IPR000719">
    <property type="entry name" value="Prot_kinase_dom"/>
</dbReference>
<dbReference type="Gene3D" id="1.10.510.10">
    <property type="entry name" value="Transferase(Phosphotransferase) domain 1"/>
    <property type="match status" value="1"/>
</dbReference>
<evidence type="ECO:0000256" key="9">
    <source>
        <dbReference type="ARBA" id="ARBA00023319"/>
    </source>
</evidence>
<dbReference type="InterPro" id="IPR008266">
    <property type="entry name" value="Tyr_kinase_AS"/>
</dbReference>
<evidence type="ECO:0000256" key="10">
    <source>
        <dbReference type="ARBA" id="ARBA00051243"/>
    </source>
</evidence>
<dbReference type="PRINTS" id="PR00109">
    <property type="entry name" value="TYRKINASE"/>
</dbReference>
<evidence type="ECO:0000256" key="7">
    <source>
        <dbReference type="ARBA" id="ARBA00023170"/>
    </source>
</evidence>
<evidence type="ECO:0000256" key="8">
    <source>
        <dbReference type="ARBA" id="ARBA00023180"/>
    </source>
</evidence>
<keyword evidence="9" id="KW-0393">Immunoglobulin domain</keyword>
<dbReference type="SUPFAM" id="SSF48726">
    <property type="entry name" value="Immunoglobulin"/>
    <property type="match status" value="2"/>
</dbReference>
<feature type="domain" description="Ig-like" evidence="14">
    <location>
        <begin position="213"/>
        <end position="279"/>
    </location>
</feature>
<dbReference type="InterPro" id="IPR003598">
    <property type="entry name" value="Ig_sub2"/>
</dbReference>
<sequence>HATSIQLREGSVNELLRWNFSLSKFVSFQVYLFFDGAYAALIDTTGFVGVYERFISRFNISWIPPSYATLIIFNVTTADKGTFRFEVWSYETKISLKGWKCDLKVTIVAHAKFINVSSDQSVIEGGNLLLVCEASGKPAPNITWTKIGQEGGKNKVLHLGTRNKIENVSRSDAGTYRCTSFNGVGNSVSHLLTVDVICKYGYNLKSLHTVPVGGNTALVCLAEGYPSPNTTWIRDNSREIVGFGSTLQFCSAQGSDTGSYTCSSTNTVGFTDTSRKTVTVINSSRANLSLDLLSFFLQNDSLWLTDQSERAIYFFLVELTFKEAVSTEYAIAALKKAAESKTLATFQIKSSSIITTRENNFIETTETTAGTSSMSTVEVCSGCECNSTILKASIGVLAVVISVLILHIIWLHIKGIRMTRSYKEAIAKKGSNDNGMEMLDCYSGHNASEEKKSHAPSSVEYVNTPLDLNTGSRSKDLAENQTTNTISQYVTWCPSTFSCEIPRENVVIEKIIGKGAFGQVAKGTVIGLRGRTQATLVAVKMLKANAPESDRKDLLSELEVMKTLNPHPHVIKLLGCITESEPMLVLIEYVPYGDLLGYLRKSRGLNDTYYNDPDIKPRTSLMPQQLMKFAWQIADGMSYLSKRSIIHRDLAARNVLVGQNETCKVTDFGMARDVLEENIYERKTKGRLPVKWTAYEALLYGKYTAKSDVWSYGVLLYEVFTIGGSPYPRVNGRKIASLLQKGYRMPKPKHLDHELYGIMTKCWKEKPDERPTFSELRETLKEMENQHKRLINMKMYDSQLYANVEELVE</sequence>
<gene>
    <name evidence="15" type="ORF">PLOB_00003036</name>
</gene>
<dbReference type="PROSITE" id="PS50011">
    <property type="entry name" value="PROTEIN_KINASE_DOM"/>
    <property type="match status" value="1"/>
</dbReference>
<keyword evidence="3 12" id="KW-0812">Transmembrane</keyword>
<evidence type="ECO:0000256" key="2">
    <source>
        <dbReference type="ARBA" id="ARBA00011902"/>
    </source>
</evidence>
<dbReference type="Pfam" id="PF07714">
    <property type="entry name" value="PK_Tyr_Ser-Thr"/>
    <property type="match status" value="1"/>
</dbReference>
<dbReference type="EC" id="2.7.10.1" evidence="2"/>
<evidence type="ECO:0000256" key="12">
    <source>
        <dbReference type="SAM" id="Phobius"/>
    </source>
</evidence>
<dbReference type="Proteomes" id="UP001159405">
    <property type="component" value="Unassembled WGS sequence"/>
</dbReference>
<feature type="domain" description="Ig-like" evidence="14">
    <location>
        <begin position="111"/>
        <end position="189"/>
    </location>
</feature>
<feature type="domain" description="Protein kinase" evidence="13">
    <location>
        <begin position="506"/>
        <end position="790"/>
    </location>
</feature>
<dbReference type="InterPro" id="IPR050122">
    <property type="entry name" value="RTK"/>
</dbReference>
<keyword evidence="11" id="KW-0547">Nucleotide-binding</keyword>
<evidence type="ECO:0000256" key="3">
    <source>
        <dbReference type="ARBA" id="ARBA00022692"/>
    </source>
</evidence>
<evidence type="ECO:0000256" key="1">
    <source>
        <dbReference type="ARBA" id="ARBA00004167"/>
    </source>
</evidence>
<dbReference type="Gene3D" id="2.60.40.10">
    <property type="entry name" value="Immunoglobulins"/>
    <property type="match status" value="2"/>
</dbReference>
<dbReference type="InterPro" id="IPR007110">
    <property type="entry name" value="Ig-like_dom"/>
</dbReference>
<keyword evidence="11" id="KW-0067">ATP-binding</keyword>
<dbReference type="CDD" id="cd00192">
    <property type="entry name" value="PTKc"/>
    <property type="match status" value="1"/>
</dbReference>
<evidence type="ECO:0000259" key="13">
    <source>
        <dbReference type="PROSITE" id="PS50011"/>
    </source>
</evidence>
<evidence type="ECO:0000313" key="15">
    <source>
        <dbReference type="EMBL" id="CAH3158180.1"/>
    </source>
</evidence>
<evidence type="ECO:0000256" key="6">
    <source>
        <dbReference type="ARBA" id="ARBA00023157"/>
    </source>
</evidence>
<evidence type="ECO:0000256" key="4">
    <source>
        <dbReference type="ARBA" id="ARBA00022989"/>
    </source>
</evidence>
<feature type="binding site" evidence="11">
    <location>
        <position position="540"/>
    </location>
    <ligand>
        <name>ATP</name>
        <dbReference type="ChEBI" id="CHEBI:30616"/>
    </ligand>
</feature>
<protein>
    <recommendedName>
        <fullName evidence="2">receptor protein-tyrosine kinase</fullName>
        <ecNumber evidence="2">2.7.10.1</ecNumber>
    </recommendedName>
</protein>
<comment type="caution">
    <text evidence="15">The sequence shown here is derived from an EMBL/GenBank/DDBJ whole genome shotgun (WGS) entry which is preliminary data.</text>
</comment>